<dbReference type="Proteomes" id="UP001595420">
    <property type="component" value="Unassembled WGS sequence"/>
</dbReference>
<dbReference type="RefSeq" id="WP_216840569.1">
    <property type="nucleotide sequence ID" value="NZ_JAFNJS010000041.1"/>
</dbReference>
<feature type="non-terminal residue" evidence="1">
    <location>
        <position position="1"/>
    </location>
</feature>
<dbReference type="EMBL" id="JBHRSB010000041">
    <property type="protein sequence ID" value="MFC3004133.1"/>
    <property type="molecule type" value="Genomic_DNA"/>
</dbReference>
<sequence>ALSQNPASISRLVRHWALGRHQPLTTMEACDMTGLVAAKPPGFIHPTLLTATCHGDGLAQPLGVAPVALGDGGRGDEAAAAVTASSACPAASLPGIM</sequence>
<name>A0ABV7C3M3_9PROT</name>
<comment type="caution">
    <text evidence="1">The sequence shown here is derived from an EMBL/GenBank/DDBJ whole genome shotgun (WGS) entry which is preliminary data.</text>
</comment>
<gene>
    <name evidence="1" type="ORF">ACFOD3_29900</name>
</gene>
<protein>
    <submittedName>
        <fullName evidence="1">Uncharacterized protein</fullName>
    </submittedName>
</protein>
<evidence type="ECO:0000313" key="1">
    <source>
        <dbReference type="EMBL" id="MFC3004133.1"/>
    </source>
</evidence>
<evidence type="ECO:0000313" key="2">
    <source>
        <dbReference type="Proteomes" id="UP001595420"/>
    </source>
</evidence>
<proteinExistence type="predicted"/>
<organism evidence="1 2">
    <name type="scientific">Falsiroseomonas tokyonensis</name>
    <dbReference type="NCBI Taxonomy" id="430521"/>
    <lineage>
        <taxon>Bacteria</taxon>
        <taxon>Pseudomonadati</taxon>
        <taxon>Pseudomonadota</taxon>
        <taxon>Alphaproteobacteria</taxon>
        <taxon>Acetobacterales</taxon>
        <taxon>Roseomonadaceae</taxon>
        <taxon>Falsiroseomonas</taxon>
    </lineage>
</organism>
<reference evidence="2" key="1">
    <citation type="journal article" date="2019" name="Int. J. Syst. Evol. Microbiol.">
        <title>The Global Catalogue of Microorganisms (GCM) 10K type strain sequencing project: providing services to taxonomists for standard genome sequencing and annotation.</title>
        <authorList>
            <consortium name="The Broad Institute Genomics Platform"/>
            <consortium name="The Broad Institute Genome Sequencing Center for Infectious Disease"/>
            <person name="Wu L."/>
            <person name="Ma J."/>
        </authorList>
    </citation>
    <scope>NUCLEOTIDE SEQUENCE [LARGE SCALE GENOMIC DNA]</scope>
    <source>
        <strain evidence="2">CGMCC 1.16855</strain>
    </source>
</reference>
<keyword evidence="2" id="KW-1185">Reference proteome</keyword>
<accession>A0ABV7C3M3</accession>